<gene>
    <name evidence="1" type="ORF">ES676_04385</name>
</gene>
<dbReference type="AlphaFoldDB" id="A0A8H2LDI4"/>
<protein>
    <recommendedName>
        <fullName evidence="3">DUF4297 domain-containing protein</fullName>
    </recommendedName>
</protein>
<sequence>MIDKSINAGVDAQTGFALQRNSALYLLLEEYHIKFKEKKYFICLEHHDDFLFCFLNDNDEAEVIEAYQSKKKAPSSWELDINLITIIKKLLKTGKSLLDDKIVKSKDYKHVLFFSTNQTINLKVYEKQKIKASESIKANNILVKFKELDDSIKQKITEGVDDIDLTTQLEHLKFIWLDINNTVEKQENELVGQIDKVFNSQIYNPRAALNTIIKLFNDVEYIYNQKDKADLLDEKKRISSVKIEETFDLLTSKSKCFDYWRSQKREVSKVLKIKPAERETFEFAFDSAFDFFKSYSEAQHRKILEFVKLNVSSCITYSDEENVAELVSMFSKIDSTHLGEIEFKAIVFAAFYEVNYKH</sequence>
<dbReference type="RefSeq" id="WP_148368828.1">
    <property type="nucleotide sequence ID" value="NZ_VSKM01000004.1"/>
</dbReference>
<name>A0A8H2LDI4_9FLAO</name>
<evidence type="ECO:0008006" key="3">
    <source>
        <dbReference type="Google" id="ProtNLM"/>
    </source>
</evidence>
<accession>A0A8H2LDI4</accession>
<organism evidence="1 2">
    <name type="scientific">Bizionia saleffrena</name>
    <dbReference type="NCBI Taxonomy" id="291189"/>
    <lineage>
        <taxon>Bacteria</taxon>
        <taxon>Pseudomonadati</taxon>
        <taxon>Bacteroidota</taxon>
        <taxon>Flavobacteriia</taxon>
        <taxon>Flavobacteriales</taxon>
        <taxon>Flavobacteriaceae</taxon>
        <taxon>Bizionia</taxon>
    </lineage>
</organism>
<dbReference type="EMBL" id="VSKM01000004">
    <property type="protein sequence ID" value="TYB76591.1"/>
    <property type="molecule type" value="Genomic_DNA"/>
</dbReference>
<evidence type="ECO:0000313" key="1">
    <source>
        <dbReference type="EMBL" id="TYB76591.1"/>
    </source>
</evidence>
<evidence type="ECO:0000313" key="2">
    <source>
        <dbReference type="Proteomes" id="UP000323324"/>
    </source>
</evidence>
<comment type="caution">
    <text evidence="1">The sequence shown here is derived from an EMBL/GenBank/DDBJ whole genome shotgun (WGS) entry which is preliminary data.</text>
</comment>
<reference evidence="1 2" key="1">
    <citation type="submission" date="2019-08" db="EMBL/GenBank/DDBJ databases">
        <title>Genomes of Antarctic Bizionia species.</title>
        <authorList>
            <person name="Bowman J.P."/>
        </authorList>
    </citation>
    <scope>NUCLEOTIDE SEQUENCE [LARGE SCALE GENOMIC DNA]</scope>
    <source>
        <strain evidence="1 2">HFD</strain>
    </source>
</reference>
<dbReference type="Proteomes" id="UP000323324">
    <property type="component" value="Unassembled WGS sequence"/>
</dbReference>
<keyword evidence="2" id="KW-1185">Reference proteome</keyword>
<proteinExistence type="predicted"/>